<dbReference type="PANTHER" id="PTHR12042">
    <property type="entry name" value="LACTOSYLCERAMIDE 4-ALPHA-GALACTOSYLTRANSFERASE ALPHA- 1,4-GALACTOSYLTRANSFERASE"/>
    <property type="match status" value="1"/>
</dbReference>
<evidence type="ECO:0000313" key="4">
    <source>
        <dbReference type="Proteomes" id="UP001596016"/>
    </source>
</evidence>
<keyword evidence="1" id="KW-0808">Transferase</keyword>
<dbReference type="InterPro" id="IPR007652">
    <property type="entry name" value="A1-4-GlycosylTfrase_dom"/>
</dbReference>
<reference evidence="4" key="1">
    <citation type="journal article" date="2019" name="Int. J. Syst. Evol. Microbiol.">
        <title>The Global Catalogue of Microorganisms (GCM) 10K type strain sequencing project: providing services to taxonomists for standard genome sequencing and annotation.</title>
        <authorList>
            <consortium name="The Broad Institute Genomics Platform"/>
            <consortium name="The Broad Institute Genome Sequencing Center for Infectious Disease"/>
            <person name="Wu L."/>
            <person name="Ma J."/>
        </authorList>
    </citation>
    <scope>NUCLEOTIDE SEQUENCE [LARGE SCALE GENOMIC DNA]</scope>
    <source>
        <strain evidence="4">CGMCC 4.1415</strain>
    </source>
</reference>
<dbReference type="Proteomes" id="UP001596016">
    <property type="component" value="Unassembled WGS sequence"/>
</dbReference>
<comment type="caution">
    <text evidence="3">The sequence shown here is derived from an EMBL/GenBank/DDBJ whole genome shotgun (WGS) entry which is preliminary data.</text>
</comment>
<name>A0ABW0GWJ2_9HYPH</name>
<dbReference type="SUPFAM" id="SSF53448">
    <property type="entry name" value="Nucleotide-diphospho-sugar transferases"/>
    <property type="match status" value="1"/>
</dbReference>
<evidence type="ECO:0000313" key="3">
    <source>
        <dbReference type="EMBL" id="MFC5386047.1"/>
    </source>
</evidence>
<accession>A0ABW0GWJ2</accession>
<protein>
    <recommendedName>
        <fullName evidence="2">Alpha 1,4-glycosyltransferase domain-containing protein</fullName>
    </recommendedName>
</protein>
<keyword evidence="4" id="KW-1185">Reference proteome</keyword>
<dbReference type="RefSeq" id="WP_378228970.1">
    <property type="nucleotide sequence ID" value="NZ_JBHSLL010000025.1"/>
</dbReference>
<evidence type="ECO:0000259" key="2">
    <source>
        <dbReference type="Pfam" id="PF04572"/>
    </source>
</evidence>
<dbReference type="EMBL" id="JBHSLL010000025">
    <property type="protein sequence ID" value="MFC5386047.1"/>
    <property type="molecule type" value="Genomic_DNA"/>
</dbReference>
<proteinExistence type="predicted"/>
<dbReference type="InterPro" id="IPR029044">
    <property type="entry name" value="Nucleotide-diphossugar_trans"/>
</dbReference>
<dbReference type="Pfam" id="PF04572">
    <property type="entry name" value="Gb3_synth"/>
    <property type="match status" value="1"/>
</dbReference>
<dbReference type="InterPro" id="IPR051981">
    <property type="entry name" value="Glycosyltransf_32"/>
</dbReference>
<gene>
    <name evidence="3" type="ORF">ACFPLB_08725</name>
</gene>
<organism evidence="3 4">
    <name type="scientific">Aquamicrobium segne</name>
    <dbReference type="NCBI Taxonomy" id="469547"/>
    <lineage>
        <taxon>Bacteria</taxon>
        <taxon>Pseudomonadati</taxon>
        <taxon>Pseudomonadota</taxon>
        <taxon>Alphaproteobacteria</taxon>
        <taxon>Hyphomicrobiales</taxon>
        <taxon>Phyllobacteriaceae</taxon>
        <taxon>Aquamicrobium</taxon>
    </lineage>
</organism>
<sequence length="283" mass="31785">MKRKLASFWTGAPLGPIEQISALSFLSVGHELTVYSTGPVEGLPLGVELRDANEILSTQHIVTHRKTGSAALYSDLFRYALLNQTDYTWVDLDMVALRPLPDNMDYLVGFESAEEVNGAVLRLPAGSSTLALLSKFKVDTHGYPPFLTGFRYFRYVVKSLGRGLHISDWPWGSIGPRALTYYLQQTGEITHALPKEAFYPVSYRQVERFAKPYDLTMDSFGEQTYAVHLWGKALRQHIKEKCGGAIPENSFLACSIKHYSEAMEFDICSGQRKIIDRGICYQS</sequence>
<evidence type="ECO:0000256" key="1">
    <source>
        <dbReference type="ARBA" id="ARBA00022679"/>
    </source>
</evidence>
<dbReference type="PANTHER" id="PTHR12042:SF21">
    <property type="entry name" value="ALPHA1,4-GALACTOSYLTRANSFERASE 1-RELATED"/>
    <property type="match status" value="1"/>
</dbReference>
<feature type="domain" description="Alpha 1,4-glycosyltransferase" evidence="2">
    <location>
        <begin position="170"/>
        <end position="234"/>
    </location>
</feature>